<dbReference type="OrthoDB" id="10261522at2759"/>
<evidence type="ECO:0000259" key="1">
    <source>
        <dbReference type="PROSITE" id="PS51462"/>
    </source>
</evidence>
<comment type="caution">
    <text evidence="2">The sequence shown here is derived from an EMBL/GenBank/DDBJ whole genome shotgun (WGS) entry which is preliminary data.</text>
</comment>
<dbReference type="FunFam" id="3.90.79.10:FF:000019">
    <property type="entry name" value="Thiamin pyrophosphokinase, putative"/>
    <property type="match status" value="1"/>
</dbReference>
<dbReference type="EMBL" id="JAGMVJ010000013">
    <property type="protein sequence ID" value="KAH7083777.1"/>
    <property type="molecule type" value="Genomic_DNA"/>
</dbReference>
<dbReference type="GO" id="GO:0044715">
    <property type="term" value="F:8-oxo-dGDP phosphatase activity"/>
    <property type="evidence" value="ECO:0007669"/>
    <property type="project" value="UniProtKB-ARBA"/>
</dbReference>
<sequence>MMSTSSSAYLDLIAACDNFSYSQDAAREFYLLFIAEDDRAHGYMHPTIVEKMPWHDGFLVDHTARTVRTKSPSCSADFQELVDAIIDRNIFNTVGGRHSEYFSVPGALQPVQIERFAVALFGTTARGAHLTAYITTDNGDMMIWVPRRSSAVKTYPGMLDTTVAGGVRAHESPFETIVHEADEEASIAESLVRRDAKSCGVLTYIHQTDQTFFAEQGLVVPDMVHVYDLELKPGVVPTPKDDEVKEFYLMSVSDVQAKLKAGAFKPNSAVVMIDFFIRHGITNPDNEEHFIDICMRMHRRLLFPVSKRR</sequence>
<dbReference type="PROSITE" id="PS51462">
    <property type="entry name" value="NUDIX"/>
    <property type="match status" value="1"/>
</dbReference>
<dbReference type="Gene3D" id="3.90.79.10">
    <property type="entry name" value="Nucleoside Triphosphate Pyrophosphohydrolase"/>
    <property type="match status" value="1"/>
</dbReference>
<keyword evidence="3" id="KW-1185">Reference proteome</keyword>
<gene>
    <name evidence="2" type="ORF">FB567DRAFT_91877</name>
</gene>
<name>A0A8K0VWA5_9PLEO</name>
<keyword evidence="2" id="KW-0378">Hydrolase</keyword>
<reference evidence="2" key="1">
    <citation type="journal article" date="2021" name="Nat. Commun.">
        <title>Genetic determinants of endophytism in the Arabidopsis root mycobiome.</title>
        <authorList>
            <person name="Mesny F."/>
            <person name="Miyauchi S."/>
            <person name="Thiergart T."/>
            <person name="Pickel B."/>
            <person name="Atanasova L."/>
            <person name="Karlsson M."/>
            <person name="Huettel B."/>
            <person name="Barry K.W."/>
            <person name="Haridas S."/>
            <person name="Chen C."/>
            <person name="Bauer D."/>
            <person name="Andreopoulos W."/>
            <person name="Pangilinan J."/>
            <person name="LaButti K."/>
            <person name="Riley R."/>
            <person name="Lipzen A."/>
            <person name="Clum A."/>
            <person name="Drula E."/>
            <person name="Henrissat B."/>
            <person name="Kohler A."/>
            <person name="Grigoriev I.V."/>
            <person name="Martin F.M."/>
            <person name="Hacquard S."/>
        </authorList>
    </citation>
    <scope>NUCLEOTIDE SEQUENCE</scope>
    <source>
        <strain evidence="2">MPI-SDFR-AT-0120</strain>
    </source>
</reference>
<dbReference type="SUPFAM" id="SSF55811">
    <property type="entry name" value="Nudix"/>
    <property type="match status" value="1"/>
</dbReference>
<dbReference type="InterPro" id="IPR000086">
    <property type="entry name" value="NUDIX_hydrolase_dom"/>
</dbReference>
<dbReference type="AlphaFoldDB" id="A0A8K0VWA5"/>
<dbReference type="Proteomes" id="UP000813461">
    <property type="component" value="Unassembled WGS sequence"/>
</dbReference>
<dbReference type="CDD" id="cd03676">
    <property type="entry name" value="NUDIX_Tnr3_like"/>
    <property type="match status" value="1"/>
</dbReference>
<accession>A0A8K0VWA5</accession>
<dbReference type="PANTHER" id="PTHR13622">
    <property type="entry name" value="THIAMIN PYROPHOSPHOKINASE"/>
    <property type="match status" value="1"/>
</dbReference>
<dbReference type="Pfam" id="PF00293">
    <property type="entry name" value="NUDIX"/>
    <property type="match status" value="1"/>
</dbReference>
<evidence type="ECO:0000313" key="3">
    <source>
        <dbReference type="Proteomes" id="UP000813461"/>
    </source>
</evidence>
<organism evidence="2 3">
    <name type="scientific">Paraphoma chrysanthemicola</name>
    <dbReference type="NCBI Taxonomy" id="798071"/>
    <lineage>
        <taxon>Eukaryota</taxon>
        <taxon>Fungi</taxon>
        <taxon>Dikarya</taxon>
        <taxon>Ascomycota</taxon>
        <taxon>Pezizomycotina</taxon>
        <taxon>Dothideomycetes</taxon>
        <taxon>Pleosporomycetidae</taxon>
        <taxon>Pleosporales</taxon>
        <taxon>Pleosporineae</taxon>
        <taxon>Phaeosphaeriaceae</taxon>
        <taxon>Paraphoma</taxon>
    </lineage>
</organism>
<protein>
    <submittedName>
        <fullName evidence="2">NUDIX hydrolase domain-like protein</fullName>
    </submittedName>
</protein>
<evidence type="ECO:0000313" key="2">
    <source>
        <dbReference type="EMBL" id="KAH7083777.1"/>
    </source>
</evidence>
<dbReference type="InterPro" id="IPR015797">
    <property type="entry name" value="NUDIX_hydrolase-like_dom_sf"/>
</dbReference>
<feature type="domain" description="Nudix hydrolase" evidence="1">
    <location>
        <begin position="125"/>
        <end position="272"/>
    </location>
</feature>
<dbReference type="PANTHER" id="PTHR13622:SF8">
    <property type="entry name" value="THIAMIN PYROPHOSPHOKINASE 1"/>
    <property type="match status" value="1"/>
</dbReference>
<proteinExistence type="predicted"/>